<keyword evidence="2" id="KW-0479">Metal-binding</keyword>
<evidence type="ECO:0000256" key="1">
    <source>
        <dbReference type="ARBA" id="ARBA00022670"/>
    </source>
</evidence>
<dbReference type="CDD" id="cd07332">
    <property type="entry name" value="M48C_Oma1_like"/>
    <property type="match status" value="1"/>
</dbReference>
<keyword evidence="5 6" id="KW-0482">Metalloprotease</keyword>
<dbReference type="Pfam" id="PF23368">
    <property type="entry name" value="DUF7092"/>
    <property type="match status" value="1"/>
</dbReference>
<evidence type="ECO:0000313" key="11">
    <source>
        <dbReference type="Proteomes" id="UP000238563"/>
    </source>
</evidence>
<keyword evidence="1 6" id="KW-0645">Protease</keyword>
<comment type="cofactor">
    <cofactor evidence="6">
        <name>Zn(2+)</name>
        <dbReference type="ChEBI" id="CHEBI:29105"/>
    </cofactor>
    <text evidence="6">Binds 1 zinc ion per subunit.</text>
</comment>
<proteinExistence type="inferred from homology"/>
<feature type="domain" description="Peptidase M48" evidence="8">
    <location>
        <begin position="194"/>
        <end position="366"/>
    </location>
</feature>
<gene>
    <name evidence="10" type="ORF">C5750_06800</name>
</gene>
<dbReference type="InterPro" id="IPR001915">
    <property type="entry name" value="Peptidase_M48"/>
</dbReference>
<dbReference type="PANTHER" id="PTHR22726">
    <property type="entry name" value="METALLOENDOPEPTIDASE OMA1"/>
    <property type="match status" value="1"/>
</dbReference>
<dbReference type="GO" id="GO:0004222">
    <property type="term" value="F:metalloendopeptidase activity"/>
    <property type="evidence" value="ECO:0007669"/>
    <property type="project" value="InterPro"/>
</dbReference>
<evidence type="ECO:0000256" key="4">
    <source>
        <dbReference type="ARBA" id="ARBA00022833"/>
    </source>
</evidence>
<dbReference type="OrthoDB" id="9810445at2"/>
<dbReference type="InterPro" id="IPR055518">
    <property type="entry name" value="DUF7092"/>
</dbReference>
<organism evidence="10 11">
    <name type="scientific">Phyllobacterium myrsinacearum</name>
    <dbReference type="NCBI Taxonomy" id="28101"/>
    <lineage>
        <taxon>Bacteria</taxon>
        <taxon>Pseudomonadati</taxon>
        <taxon>Pseudomonadota</taxon>
        <taxon>Alphaproteobacteria</taxon>
        <taxon>Hyphomicrobiales</taxon>
        <taxon>Phyllobacteriaceae</taxon>
        <taxon>Phyllobacterium</taxon>
    </lineage>
</organism>
<accession>A0A2S9JZP2</accession>
<evidence type="ECO:0000259" key="9">
    <source>
        <dbReference type="Pfam" id="PF23368"/>
    </source>
</evidence>
<dbReference type="AlphaFoldDB" id="A0A2S9JZP2"/>
<protein>
    <submittedName>
        <fullName evidence="10">Metalloprotease</fullName>
    </submittedName>
</protein>
<keyword evidence="7" id="KW-0472">Membrane</keyword>
<evidence type="ECO:0000256" key="6">
    <source>
        <dbReference type="RuleBase" id="RU003983"/>
    </source>
</evidence>
<evidence type="ECO:0000256" key="7">
    <source>
        <dbReference type="SAM" id="Phobius"/>
    </source>
</evidence>
<keyword evidence="7" id="KW-1133">Transmembrane helix</keyword>
<keyword evidence="11" id="KW-1185">Reference proteome</keyword>
<evidence type="ECO:0000259" key="8">
    <source>
        <dbReference type="Pfam" id="PF01435"/>
    </source>
</evidence>
<comment type="caution">
    <text evidence="10">The sequence shown here is derived from an EMBL/GenBank/DDBJ whole genome shotgun (WGS) entry which is preliminary data.</text>
</comment>
<comment type="similarity">
    <text evidence="6">Belongs to the peptidase M48 family.</text>
</comment>
<keyword evidence="4 6" id="KW-0862">Zinc</keyword>
<evidence type="ECO:0000256" key="2">
    <source>
        <dbReference type="ARBA" id="ARBA00022723"/>
    </source>
</evidence>
<evidence type="ECO:0000256" key="3">
    <source>
        <dbReference type="ARBA" id="ARBA00022801"/>
    </source>
</evidence>
<dbReference type="Pfam" id="PF01435">
    <property type="entry name" value="Peptidase_M48"/>
    <property type="match status" value="1"/>
</dbReference>
<dbReference type="InterPro" id="IPR051156">
    <property type="entry name" value="Mito/Outer_Membr_Metalloprot"/>
</dbReference>
<keyword evidence="7" id="KW-0812">Transmembrane</keyword>
<evidence type="ECO:0000313" key="10">
    <source>
        <dbReference type="EMBL" id="PRD58779.1"/>
    </source>
</evidence>
<dbReference type="Proteomes" id="UP000238563">
    <property type="component" value="Unassembled WGS sequence"/>
</dbReference>
<keyword evidence="3 6" id="KW-0378">Hydrolase</keyword>
<sequence>MSARFSRISRTAVRLSVRNSWISKVSILVSDMGKLTTGLWYREGSSAGRGASLVFADDAVSVVAVDGTILSAAAFGQIGISDRVGSIPRRLTYPDRTSFETMDNDAIDALVAAQKGRSAGWIHRLERFHPRLLVLVLLTFAFAFSIYRFAVPALVEVAVLVTPPVVPALMSKGTLQTLDTTVFSQSTLTDADKAGLKDGFEKLAAKSGLGAGGFNLNFRDGGIIGPNAFALPDGTVVITDQLVKLADGDTEMLLGVLAHEIGHVELKHSLRQLYRAAGVAGLIMLIGGDIGGSTHDVLVQGGGLLALSYSRADESAADRHSVELMQKAGFDPAAIARFFALVEDKLNDHSPTSMLETHPGTPERRKMVLDYAGELKARAGTSN</sequence>
<dbReference type="GO" id="GO:0046872">
    <property type="term" value="F:metal ion binding"/>
    <property type="evidence" value="ECO:0007669"/>
    <property type="project" value="UniProtKB-KW"/>
</dbReference>
<dbReference type="EMBL" id="PVBT01000001">
    <property type="protein sequence ID" value="PRD58779.1"/>
    <property type="molecule type" value="Genomic_DNA"/>
</dbReference>
<dbReference type="PANTHER" id="PTHR22726:SF1">
    <property type="entry name" value="METALLOENDOPEPTIDASE OMA1, MITOCHONDRIAL"/>
    <property type="match status" value="1"/>
</dbReference>
<feature type="domain" description="DUF7092" evidence="9">
    <location>
        <begin position="37"/>
        <end position="114"/>
    </location>
</feature>
<dbReference type="Gene3D" id="3.30.2010.10">
    <property type="entry name" value="Metalloproteases ('zincins'), catalytic domain"/>
    <property type="match status" value="1"/>
</dbReference>
<name>A0A2S9JZP2_9HYPH</name>
<dbReference type="GO" id="GO:0016020">
    <property type="term" value="C:membrane"/>
    <property type="evidence" value="ECO:0007669"/>
    <property type="project" value="TreeGrafter"/>
</dbReference>
<dbReference type="GO" id="GO:0051603">
    <property type="term" value="P:proteolysis involved in protein catabolic process"/>
    <property type="evidence" value="ECO:0007669"/>
    <property type="project" value="TreeGrafter"/>
</dbReference>
<reference evidence="10 11" key="1">
    <citation type="submission" date="2018-02" db="EMBL/GenBank/DDBJ databases">
        <title>The draft genome of Phyllobacterium myrsinacearum DSM5892.</title>
        <authorList>
            <person name="Li L."/>
            <person name="Liu L."/>
            <person name="Zhang X."/>
            <person name="Wang T."/>
        </authorList>
    </citation>
    <scope>NUCLEOTIDE SEQUENCE [LARGE SCALE GENOMIC DNA]</scope>
    <source>
        <strain evidence="10 11">DSM 5892</strain>
    </source>
</reference>
<feature type="transmembrane region" description="Helical" evidence="7">
    <location>
        <begin position="132"/>
        <end position="150"/>
    </location>
</feature>
<evidence type="ECO:0000256" key="5">
    <source>
        <dbReference type="ARBA" id="ARBA00023049"/>
    </source>
</evidence>